<keyword evidence="2" id="KW-0732">Signal</keyword>
<dbReference type="Gene3D" id="3.40.190.10">
    <property type="entry name" value="Periplasmic binding protein-like II"/>
    <property type="match status" value="1"/>
</dbReference>
<dbReference type="InterPro" id="IPR005064">
    <property type="entry name" value="BUG"/>
</dbReference>
<gene>
    <name evidence="3" type="ORF">ACFQU0_18220</name>
</gene>
<dbReference type="Pfam" id="PF03401">
    <property type="entry name" value="TctC"/>
    <property type="match status" value="1"/>
</dbReference>
<evidence type="ECO:0000313" key="3">
    <source>
        <dbReference type="EMBL" id="MFC7462368.1"/>
    </source>
</evidence>
<comment type="caution">
    <text evidence="3">The sequence shown here is derived from an EMBL/GenBank/DDBJ whole genome shotgun (WGS) entry which is preliminary data.</text>
</comment>
<dbReference type="Proteomes" id="UP001596457">
    <property type="component" value="Unassembled WGS sequence"/>
</dbReference>
<dbReference type="PANTHER" id="PTHR42928">
    <property type="entry name" value="TRICARBOXYLATE-BINDING PROTEIN"/>
    <property type="match status" value="1"/>
</dbReference>
<protein>
    <submittedName>
        <fullName evidence="3">Bug family tripartite tricarboxylate transporter substrate binding protein</fullName>
    </submittedName>
</protein>
<feature type="signal peptide" evidence="2">
    <location>
        <begin position="1"/>
        <end position="22"/>
    </location>
</feature>
<name>A0ABW2SFQ5_9BURK</name>
<dbReference type="SUPFAM" id="SSF53850">
    <property type="entry name" value="Periplasmic binding protein-like II"/>
    <property type="match status" value="1"/>
</dbReference>
<evidence type="ECO:0000313" key="4">
    <source>
        <dbReference type="Proteomes" id="UP001596457"/>
    </source>
</evidence>
<dbReference type="Gene3D" id="3.40.190.150">
    <property type="entry name" value="Bordetella uptake gene, domain 1"/>
    <property type="match status" value="1"/>
</dbReference>
<organism evidence="3 4">
    <name type="scientific">Hydrogenophaga defluvii</name>
    <dbReference type="NCBI Taxonomy" id="249410"/>
    <lineage>
        <taxon>Bacteria</taxon>
        <taxon>Pseudomonadati</taxon>
        <taxon>Pseudomonadota</taxon>
        <taxon>Betaproteobacteria</taxon>
        <taxon>Burkholderiales</taxon>
        <taxon>Comamonadaceae</taxon>
        <taxon>Hydrogenophaga</taxon>
    </lineage>
</organism>
<accession>A0ABW2SFQ5</accession>
<dbReference type="InterPro" id="IPR042100">
    <property type="entry name" value="Bug_dom1"/>
</dbReference>
<feature type="chain" id="PRO_5047186743" evidence="2">
    <location>
        <begin position="23"/>
        <end position="326"/>
    </location>
</feature>
<dbReference type="EMBL" id="JBHTBZ010000065">
    <property type="protein sequence ID" value="MFC7462368.1"/>
    <property type="molecule type" value="Genomic_DNA"/>
</dbReference>
<comment type="similarity">
    <text evidence="1">Belongs to the UPF0065 (bug) family.</text>
</comment>
<dbReference type="PANTHER" id="PTHR42928:SF5">
    <property type="entry name" value="BLR1237 PROTEIN"/>
    <property type="match status" value="1"/>
</dbReference>
<keyword evidence="4" id="KW-1185">Reference proteome</keyword>
<dbReference type="RefSeq" id="WP_382203157.1">
    <property type="nucleotide sequence ID" value="NZ_JBHTBZ010000065.1"/>
</dbReference>
<dbReference type="PIRSF" id="PIRSF017082">
    <property type="entry name" value="YflP"/>
    <property type="match status" value="1"/>
</dbReference>
<sequence length="326" mass="34578">MTRPFLLQLFACLALQAGSTHAQTMPTAPGKPVTLVVSFPAGGAPDQIARLLAQQLQQRWATPVVVQNRPGAAGHLGNDSVARAEADGHTLLVTPNTFTMAPHVLAPGAKPPAHVVNDFTPIALVSSSAMLLLAHPSLGVKDARELARRAKVTPGMTYASPGNGTPMHIAGELFNHVAGVQIDHVAYRGTSPAISDVLGGHVKLVYLGLPVAKPLIDSGKLLPLATVDKVRSSLLPDVPTMAEQGFAGVETDIWFGVYGPKGLPAGLADNLHQTLNEVVQMPQVATQLKGMGQVMQPETRAFFVEKTRADYHRYGALIKQFRIMAD</sequence>
<proteinExistence type="inferred from homology"/>
<evidence type="ECO:0000256" key="1">
    <source>
        <dbReference type="ARBA" id="ARBA00006987"/>
    </source>
</evidence>
<evidence type="ECO:0000256" key="2">
    <source>
        <dbReference type="SAM" id="SignalP"/>
    </source>
</evidence>
<reference evidence="4" key="1">
    <citation type="journal article" date="2019" name="Int. J. Syst. Evol. Microbiol.">
        <title>The Global Catalogue of Microorganisms (GCM) 10K type strain sequencing project: providing services to taxonomists for standard genome sequencing and annotation.</title>
        <authorList>
            <consortium name="The Broad Institute Genomics Platform"/>
            <consortium name="The Broad Institute Genome Sequencing Center for Infectious Disease"/>
            <person name="Wu L."/>
            <person name="Ma J."/>
        </authorList>
    </citation>
    <scope>NUCLEOTIDE SEQUENCE [LARGE SCALE GENOMIC DNA]</scope>
    <source>
        <strain evidence="4">CCUG 53903</strain>
    </source>
</reference>